<dbReference type="RefSeq" id="WP_209864228.1">
    <property type="nucleotide sequence ID" value="NZ_JAGGLD010000005.1"/>
</dbReference>
<name>A0ABS4JMY1_9BACL</name>
<reference evidence="2 3" key="1">
    <citation type="submission" date="2021-03" db="EMBL/GenBank/DDBJ databases">
        <title>Genomic Encyclopedia of Type Strains, Phase IV (KMG-IV): sequencing the most valuable type-strain genomes for metagenomic binning, comparative biology and taxonomic classification.</title>
        <authorList>
            <person name="Goeker M."/>
        </authorList>
    </citation>
    <scope>NUCLEOTIDE SEQUENCE [LARGE SCALE GENOMIC DNA]</scope>
    <source>
        <strain evidence="2 3">DSM 26806</strain>
    </source>
</reference>
<dbReference type="InterPro" id="IPR011008">
    <property type="entry name" value="Dimeric_a/b-barrel"/>
</dbReference>
<protein>
    <submittedName>
        <fullName evidence="2">Heme-degrading monooxygenase HmoA</fullName>
    </submittedName>
</protein>
<dbReference type="Proteomes" id="UP001519288">
    <property type="component" value="Unassembled WGS sequence"/>
</dbReference>
<dbReference type="EMBL" id="JAGGLD010000005">
    <property type="protein sequence ID" value="MBP2001974.1"/>
    <property type="molecule type" value="Genomic_DNA"/>
</dbReference>
<dbReference type="Pfam" id="PF16291">
    <property type="entry name" value="DUF4937"/>
    <property type="match status" value="1"/>
</dbReference>
<accession>A0ABS4JMY1</accession>
<feature type="domain" description="DUF4937" evidence="1">
    <location>
        <begin position="2"/>
        <end position="90"/>
    </location>
</feature>
<proteinExistence type="predicted"/>
<evidence type="ECO:0000313" key="3">
    <source>
        <dbReference type="Proteomes" id="UP001519288"/>
    </source>
</evidence>
<dbReference type="SUPFAM" id="SSF54909">
    <property type="entry name" value="Dimeric alpha+beta barrel"/>
    <property type="match status" value="1"/>
</dbReference>
<dbReference type="GO" id="GO:0004497">
    <property type="term" value="F:monooxygenase activity"/>
    <property type="evidence" value="ECO:0007669"/>
    <property type="project" value="UniProtKB-KW"/>
</dbReference>
<evidence type="ECO:0000313" key="2">
    <source>
        <dbReference type="EMBL" id="MBP2001974.1"/>
    </source>
</evidence>
<dbReference type="InterPro" id="IPR032555">
    <property type="entry name" value="DUF4937"/>
</dbReference>
<organism evidence="2 3">
    <name type="scientific">Paenibacillus shirakamiensis</name>
    <dbReference type="NCBI Taxonomy" id="1265935"/>
    <lineage>
        <taxon>Bacteria</taxon>
        <taxon>Bacillati</taxon>
        <taxon>Bacillota</taxon>
        <taxon>Bacilli</taxon>
        <taxon>Bacillales</taxon>
        <taxon>Paenibacillaceae</taxon>
        <taxon>Paenibacillus</taxon>
    </lineage>
</organism>
<comment type="caution">
    <text evidence="2">The sequence shown here is derived from an EMBL/GenBank/DDBJ whole genome shotgun (WGS) entry which is preliminary data.</text>
</comment>
<keyword evidence="2" id="KW-0503">Monooxygenase</keyword>
<keyword evidence="2" id="KW-0560">Oxidoreductase</keyword>
<keyword evidence="3" id="KW-1185">Reference proteome</keyword>
<sequence length="223" mass="26299">MIIKWITCHVEEQNRSAFAYAQEQWNGLETSEGFHWQIGGWDLKHPSEAAILSCWDNINVYRTFMQHQHDAMFLQTNQRDTYERIQISIFEDCFPINSMNGTENLMNRHILRIAECEVRPIHQASFEQAQHEVWNYEMSQSEGMLGGMFCRQGQQTAQHTHSQNQQDVRYLIASIWDSRDSHQHYVDFTLSNLLKQTGARRSAHIIKGRLIELDPLWTVEFKN</sequence>
<evidence type="ECO:0000259" key="1">
    <source>
        <dbReference type="Pfam" id="PF16291"/>
    </source>
</evidence>
<gene>
    <name evidence="2" type="ORF">J2Z69_003030</name>
</gene>